<dbReference type="OrthoDB" id="8479547at2"/>
<evidence type="ECO:0008006" key="4">
    <source>
        <dbReference type="Google" id="ProtNLM"/>
    </source>
</evidence>
<reference evidence="3" key="1">
    <citation type="submission" date="2019-06" db="EMBL/GenBank/DDBJ databases">
        <title>The complete genome of Emcibacter congregatus ZYLT.</title>
        <authorList>
            <person name="Zhao Z."/>
        </authorList>
    </citation>
    <scope>NUCLEOTIDE SEQUENCE [LARGE SCALE GENOMIC DNA]</scope>
    <source>
        <strain evidence="3">MCCC 1A06723</strain>
    </source>
</reference>
<feature type="transmembrane region" description="Helical" evidence="1">
    <location>
        <begin position="115"/>
        <end position="141"/>
    </location>
</feature>
<feature type="transmembrane region" description="Helical" evidence="1">
    <location>
        <begin position="31"/>
        <end position="55"/>
    </location>
</feature>
<evidence type="ECO:0000313" key="3">
    <source>
        <dbReference type="Proteomes" id="UP000319148"/>
    </source>
</evidence>
<dbReference type="AlphaFoldDB" id="A0A501PNF8"/>
<accession>A0A501PNF8</accession>
<keyword evidence="1" id="KW-0472">Membrane</keyword>
<evidence type="ECO:0000256" key="1">
    <source>
        <dbReference type="SAM" id="Phobius"/>
    </source>
</evidence>
<keyword evidence="3" id="KW-1185">Reference proteome</keyword>
<feature type="transmembrane region" description="Helical" evidence="1">
    <location>
        <begin position="67"/>
        <end position="94"/>
    </location>
</feature>
<name>A0A501PNF8_9PROT</name>
<proteinExistence type="predicted"/>
<keyword evidence="1" id="KW-0812">Transmembrane</keyword>
<keyword evidence="1" id="KW-1133">Transmembrane helix</keyword>
<feature type="transmembrane region" description="Helical" evidence="1">
    <location>
        <begin position="161"/>
        <end position="185"/>
    </location>
</feature>
<dbReference type="RefSeq" id="WP_139939149.1">
    <property type="nucleotide sequence ID" value="NZ_JBHSYP010000003.1"/>
</dbReference>
<dbReference type="Proteomes" id="UP000319148">
    <property type="component" value="Unassembled WGS sequence"/>
</dbReference>
<protein>
    <recommendedName>
        <fullName evidence="4">Glycerophosphoryl diester phosphodiesterase membrane domain-containing protein</fullName>
    </recommendedName>
</protein>
<sequence length="289" mass="32302">MARETGKRDSSILTCIRDAYGCLWHFRFQHILISLFAFLPFCLAGFLGYLDAFLVSTNSQTEVPEGFYLSFIILMLTTFAWLVPSVILWHRLFLLGPEHLLRRKFWPLITRSFHFSLKILVFLGVLLVLLFLIGGAVLFVLNQITLDRQGSVEAIGNIELAVYLAAAVVLFLLTLAIGLRLSLAFSAQSIGKRLGFRSSWDLTRSLTGHMLLSVLAGLILPVGLVLLLRLLVLSLFGLDILSGLAMAPKQIFILIFALSPLMSLPLAYLCSQTSVFYRNCGAWDFREPS</sequence>
<comment type="caution">
    <text evidence="2">The sequence shown here is derived from an EMBL/GenBank/DDBJ whole genome shotgun (WGS) entry which is preliminary data.</text>
</comment>
<feature type="transmembrane region" description="Helical" evidence="1">
    <location>
        <begin position="206"/>
        <end position="231"/>
    </location>
</feature>
<evidence type="ECO:0000313" key="2">
    <source>
        <dbReference type="EMBL" id="TPD61632.1"/>
    </source>
</evidence>
<gene>
    <name evidence="2" type="ORF">FIV46_05330</name>
</gene>
<organism evidence="2 3">
    <name type="scientific">Emcibacter nanhaiensis</name>
    <dbReference type="NCBI Taxonomy" id="1505037"/>
    <lineage>
        <taxon>Bacteria</taxon>
        <taxon>Pseudomonadati</taxon>
        <taxon>Pseudomonadota</taxon>
        <taxon>Alphaproteobacteria</taxon>
        <taxon>Emcibacterales</taxon>
        <taxon>Emcibacteraceae</taxon>
        <taxon>Emcibacter</taxon>
    </lineage>
</organism>
<feature type="transmembrane region" description="Helical" evidence="1">
    <location>
        <begin position="251"/>
        <end position="269"/>
    </location>
</feature>
<dbReference type="EMBL" id="VFIY01000005">
    <property type="protein sequence ID" value="TPD61632.1"/>
    <property type="molecule type" value="Genomic_DNA"/>
</dbReference>